<evidence type="ECO:0000313" key="12">
    <source>
        <dbReference type="EMBL" id="PWK23465.1"/>
    </source>
</evidence>
<dbReference type="Proteomes" id="UP000245667">
    <property type="component" value="Unassembled WGS sequence"/>
</dbReference>
<evidence type="ECO:0000256" key="7">
    <source>
        <dbReference type="ARBA" id="ARBA00022842"/>
    </source>
</evidence>
<keyword evidence="3 8" id="KW-0963">Cytoplasm</keyword>
<feature type="binding site" evidence="8 11">
    <location>
        <position position="118"/>
    </location>
    <ligand>
        <name>Mg(2+)</name>
        <dbReference type="ChEBI" id="CHEBI:18420"/>
    </ligand>
</feature>
<evidence type="ECO:0000256" key="5">
    <source>
        <dbReference type="ARBA" id="ARBA00022679"/>
    </source>
</evidence>
<dbReference type="GO" id="GO:0003864">
    <property type="term" value="F:3-methyl-2-oxobutanoate hydroxymethyltransferase activity"/>
    <property type="evidence" value="ECO:0007669"/>
    <property type="project" value="UniProtKB-UniRule"/>
</dbReference>
<evidence type="ECO:0000256" key="8">
    <source>
        <dbReference type="HAMAP-Rule" id="MF_00156"/>
    </source>
</evidence>
<dbReference type="InterPro" id="IPR015813">
    <property type="entry name" value="Pyrv/PenolPyrv_kinase-like_dom"/>
</dbReference>
<evidence type="ECO:0000256" key="3">
    <source>
        <dbReference type="ARBA" id="ARBA00022490"/>
    </source>
</evidence>
<dbReference type="NCBIfam" id="NF001452">
    <property type="entry name" value="PRK00311.1"/>
    <property type="match status" value="1"/>
</dbReference>
<feature type="binding site" evidence="8 10">
    <location>
        <begin position="79"/>
        <end position="80"/>
    </location>
    <ligand>
        <name>3-methyl-2-oxobutanoate</name>
        <dbReference type="ChEBI" id="CHEBI:11851"/>
    </ligand>
</feature>
<comment type="subcellular location">
    <subcellularLocation>
        <location evidence="8">Cytoplasm</location>
    </subcellularLocation>
</comment>
<comment type="subunit">
    <text evidence="2 8">Homodecamer; pentamer of dimers.</text>
</comment>
<keyword evidence="12" id="KW-0489">Methyltransferase</keyword>
<dbReference type="InterPro" id="IPR040442">
    <property type="entry name" value="Pyrv_kinase-like_dom_sf"/>
</dbReference>
<comment type="catalytic activity">
    <reaction evidence="8">
        <text>(6R)-5,10-methylene-5,6,7,8-tetrahydrofolate + 3-methyl-2-oxobutanoate + H2O = 2-dehydropantoate + (6S)-5,6,7,8-tetrahydrofolate</text>
        <dbReference type="Rhea" id="RHEA:11824"/>
        <dbReference type="ChEBI" id="CHEBI:11561"/>
        <dbReference type="ChEBI" id="CHEBI:11851"/>
        <dbReference type="ChEBI" id="CHEBI:15377"/>
        <dbReference type="ChEBI" id="CHEBI:15636"/>
        <dbReference type="ChEBI" id="CHEBI:57453"/>
        <dbReference type="EC" id="2.1.2.11"/>
    </reaction>
</comment>
<dbReference type="InterPro" id="IPR003700">
    <property type="entry name" value="Pantoate_hydroxy_MeTrfase"/>
</dbReference>
<feature type="binding site" evidence="8 10">
    <location>
        <position position="118"/>
    </location>
    <ligand>
        <name>3-methyl-2-oxobutanoate</name>
        <dbReference type="ChEBI" id="CHEBI:11851"/>
    </ligand>
</feature>
<dbReference type="GO" id="GO:0032259">
    <property type="term" value="P:methylation"/>
    <property type="evidence" value="ECO:0007669"/>
    <property type="project" value="UniProtKB-KW"/>
</dbReference>
<comment type="caution">
    <text evidence="12">The sequence shown here is derived from an EMBL/GenBank/DDBJ whole genome shotgun (WGS) entry which is preliminary data.</text>
</comment>
<dbReference type="HAMAP" id="MF_00156">
    <property type="entry name" value="PanB"/>
    <property type="match status" value="1"/>
</dbReference>
<gene>
    <name evidence="8" type="primary">panB</name>
    <name evidence="12" type="ORF">LX92_02030</name>
</gene>
<protein>
    <recommendedName>
        <fullName evidence="8">3-methyl-2-oxobutanoate hydroxymethyltransferase</fullName>
        <ecNumber evidence="8">2.1.2.11</ecNumber>
    </recommendedName>
    <alternativeName>
        <fullName evidence="8">Ketopantoate hydroxymethyltransferase</fullName>
        <shortName evidence="8">KPHMT</shortName>
    </alternativeName>
</protein>
<comment type="pathway">
    <text evidence="8">Cofactor biosynthesis; (R)-pantothenate biosynthesis; (R)-pantoate from 3-methyl-2-oxobutanoate: step 1/2.</text>
</comment>
<evidence type="ECO:0000256" key="10">
    <source>
        <dbReference type="PIRSR" id="PIRSR000388-2"/>
    </source>
</evidence>
<organism evidence="12 13">
    <name type="scientific">Maribacter polysiphoniae</name>
    <dbReference type="NCBI Taxonomy" id="429344"/>
    <lineage>
        <taxon>Bacteria</taxon>
        <taxon>Pseudomonadati</taxon>
        <taxon>Bacteroidota</taxon>
        <taxon>Flavobacteriia</taxon>
        <taxon>Flavobacteriales</taxon>
        <taxon>Flavobacteriaceae</taxon>
        <taxon>Maribacter</taxon>
    </lineage>
</organism>
<feature type="binding site" evidence="8 10">
    <location>
        <position position="148"/>
    </location>
    <ligand>
        <name>3-methyl-2-oxobutanoate</name>
        <dbReference type="ChEBI" id="CHEBI:11851"/>
    </ligand>
</feature>
<dbReference type="PANTHER" id="PTHR20881:SF0">
    <property type="entry name" value="3-METHYL-2-OXOBUTANOATE HYDROXYMETHYLTRANSFERASE"/>
    <property type="match status" value="1"/>
</dbReference>
<accession>A0A316E009</accession>
<dbReference type="EC" id="2.1.2.11" evidence="8"/>
<dbReference type="Pfam" id="PF02548">
    <property type="entry name" value="Pantoate_transf"/>
    <property type="match status" value="1"/>
</dbReference>
<dbReference type="Gene3D" id="3.20.20.60">
    <property type="entry name" value="Phosphoenolpyruvate-binding domains"/>
    <property type="match status" value="1"/>
</dbReference>
<dbReference type="GO" id="GO:0008168">
    <property type="term" value="F:methyltransferase activity"/>
    <property type="evidence" value="ECO:0007669"/>
    <property type="project" value="UniProtKB-KW"/>
</dbReference>
<evidence type="ECO:0000256" key="1">
    <source>
        <dbReference type="ARBA" id="ARBA00008676"/>
    </source>
</evidence>
<evidence type="ECO:0000256" key="4">
    <source>
        <dbReference type="ARBA" id="ARBA00022655"/>
    </source>
</evidence>
<dbReference type="UniPathway" id="UPA00028">
    <property type="reaction ID" value="UER00003"/>
</dbReference>
<dbReference type="EMBL" id="QGGQ01000004">
    <property type="protein sequence ID" value="PWK23465.1"/>
    <property type="molecule type" value="Genomic_DNA"/>
</dbReference>
<evidence type="ECO:0000313" key="13">
    <source>
        <dbReference type="Proteomes" id="UP000245667"/>
    </source>
</evidence>
<dbReference type="CDD" id="cd06557">
    <property type="entry name" value="KPHMT-like"/>
    <property type="match status" value="1"/>
</dbReference>
<dbReference type="SUPFAM" id="SSF51621">
    <property type="entry name" value="Phosphoenolpyruvate/pyruvate domain"/>
    <property type="match status" value="1"/>
</dbReference>
<evidence type="ECO:0000256" key="11">
    <source>
        <dbReference type="PIRSR" id="PIRSR000388-3"/>
    </source>
</evidence>
<sequence>MVNIKIIIHQPLNNYKIITFIDCKLNAMSTAKKEYKRVTVKSLVDMKKHGEKISMLTAYDYSMAKIVDAAKVDVILVGDSASNVMAGYETTLPITLDQMIYHASSVLRAVKRALVVVDIPFGSYQSDPKEALRSAIRIMKESRAHAVKVEGGEEIKESVKRILNAGVPVMGHLGLTPQAIYKFGTYTVRAKEEEEAKKLIADAKLLERLGCFAIVLEKIPAELTKRVSESISIPTIGIGAGKHADGQVLVIHDLLGMTHEFNPRFLRRYMNLYEEMGNAISQYVDDVKSKDFPNDEEQY</sequence>
<dbReference type="PIRSF" id="PIRSF000388">
    <property type="entry name" value="Pantoate_hydroxy_MeTrfase"/>
    <property type="match status" value="1"/>
</dbReference>
<dbReference type="GO" id="GO:0005737">
    <property type="term" value="C:cytoplasm"/>
    <property type="evidence" value="ECO:0007669"/>
    <property type="project" value="UniProtKB-SubCell"/>
</dbReference>
<comment type="similarity">
    <text evidence="1 8">Belongs to the PanB family.</text>
</comment>
<evidence type="ECO:0000256" key="6">
    <source>
        <dbReference type="ARBA" id="ARBA00022723"/>
    </source>
</evidence>
<keyword evidence="7 8" id="KW-0460">Magnesium</keyword>
<keyword evidence="4 8" id="KW-0566">Pantothenate biosynthesis</keyword>
<dbReference type="PANTHER" id="PTHR20881">
    <property type="entry name" value="3-METHYL-2-OXOBUTANOATE HYDROXYMETHYLTRANSFERASE"/>
    <property type="match status" value="1"/>
</dbReference>
<dbReference type="NCBIfam" id="TIGR00222">
    <property type="entry name" value="panB"/>
    <property type="match status" value="1"/>
</dbReference>
<dbReference type="GO" id="GO:0000287">
    <property type="term" value="F:magnesium ion binding"/>
    <property type="evidence" value="ECO:0007669"/>
    <property type="project" value="TreeGrafter"/>
</dbReference>
<comment type="cofactor">
    <cofactor evidence="8 11">
        <name>Mg(2+)</name>
        <dbReference type="ChEBI" id="CHEBI:18420"/>
    </cofactor>
    <text evidence="8 11">Binds 1 Mg(2+) ion per subunit.</text>
</comment>
<feature type="binding site" evidence="8 11">
    <location>
        <position position="79"/>
    </location>
    <ligand>
        <name>Mg(2+)</name>
        <dbReference type="ChEBI" id="CHEBI:18420"/>
    </ligand>
</feature>
<keyword evidence="5 8" id="KW-0808">Transferase</keyword>
<evidence type="ECO:0000256" key="9">
    <source>
        <dbReference type="PIRSR" id="PIRSR000388-1"/>
    </source>
</evidence>
<dbReference type="AlphaFoldDB" id="A0A316E009"/>
<dbReference type="GO" id="GO:0015940">
    <property type="term" value="P:pantothenate biosynthetic process"/>
    <property type="evidence" value="ECO:0007669"/>
    <property type="project" value="UniProtKB-UniRule"/>
</dbReference>
<reference evidence="12 13" key="1">
    <citation type="submission" date="2018-05" db="EMBL/GenBank/DDBJ databases">
        <title>Genomic Encyclopedia of Archaeal and Bacterial Type Strains, Phase II (KMG-II): from individual species to whole genera.</title>
        <authorList>
            <person name="Goeker M."/>
        </authorList>
    </citation>
    <scope>NUCLEOTIDE SEQUENCE [LARGE SCALE GENOMIC DNA]</scope>
    <source>
        <strain evidence="12 13">DSM 23514</strain>
    </source>
</reference>
<name>A0A316E009_9FLAO</name>
<proteinExistence type="inferred from homology"/>
<dbReference type="FunFam" id="3.20.20.60:FF:000017">
    <property type="entry name" value="3-methyl-2-oxobutanoate hydroxymethyltransferase"/>
    <property type="match status" value="1"/>
</dbReference>
<comment type="function">
    <text evidence="8">Catalyzes the reversible reaction in which hydroxymethyl group from 5,10-methylenetetrahydrofolate is transferred onto alpha-ketoisovalerate to form ketopantoate.</text>
</comment>
<feature type="active site" description="Proton acceptor" evidence="8 9">
    <location>
        <position position="217"/>
    </location>
</feature>
<evidence type="ECO:0000256" key="2">
    <source>
        <dbReference type="ARBA" id="ARBA00011424"/>
    </source>
</evidence>
<feature type="binding site" evidence="8 11">
    <location>
        <position position="150"/>
    </location>
    <ligand>
        <name>Mg(2+)</name>
        <dbReference type="ChEBI" id="CHEBI:18420"/>
    </ligand>
</feature>
<keyword evidence="6 8" id="KW-0479">Metal-binding</keyword>